<proteinExistence type="predicted"/>
<organism evidence="2">
    <name type="scientific">viral metagenome</name>
    <dbReference type="NCBI Taxonomy" id="1070528"/>
    <lineage>
        <taxon>unclassified sequences</taxon>
        <taxon>metagenomes</taxon>
        <taxon>organismal metagenomes</taxon>
    </lineage>
</organism>
<reference evidence="2" key="1">
    <citation type="journal article" date="2020" name="Nature">
        <title>Giant virus diversity and host interactions through global metagenomics.</title>
        <authorList>
            <person name="Schulz F."/>
            <person name="Roux S."/>
            <person name="Paez-Espino D."/>
            <person name="Jungbluth S."/>
            <person name="Walsh D.A."/>
            <person name="Denef V.J."/>
            <person name="McMahon K.D."/>
            <person name="Konstantinidis K.T."/>
            <person name="Eloe-Fadrosh E.A."/>
            <person name="Kyrpides N.C."/>
            <person name="Woyke T."/>
        </authorList>
    </citation>
    <scope>NUCLEOTIDE SEQUENCE</scope>
    <source>
        <strain evidence="2">GVMAG-M-3300024336-7</strain>
    </source>
</reference>
<keyword evidence="1" id="KW-1133">Transmembrane helix</keyword>
<sequence>MDPRYAPPGEDNSGPIILVIVGFIIIFYYMNLMGFKDTINQYIFPTSIPSTSTPSTAGITVDQETVDIADAVKKATDAQISADAKTQASAIADAVKKAKDAQILADATKETADIADAVKKARASMAAQQLRMTCPTGWTVYGDASSKCYKSDHGDSKYAKDGHFRCSMGTDASFGRCRCPTGWLQTSDGDCYKAGFGDGKYSSNAAYRCSILGRTKYQPCSVQA</sequence>
<evidence type="ECO:0000313" key="2">
    <source>
        <dbReference type="EMBL" id="QHT96914.1"/>
    </source>
</evidence>
<keyword evidence="1" id="KW-0812">Transmembrane</keyword>
<keyword evidence="1" id="KW-0472">Membrane</keyword>
<evidence type="ECO:0000256" key="1">
    <source>
        <dbReference type="SAM" id="Phobius"/>
    </source>
</evidence>
<accession>A0A6C0IUF4</accession>
<dbReference type="EMBL" id="MN740270">
    <property type="protein sequence ID" value="QHT96914.1"/>
    <property type="molecule type" value="Genomic_DNA"/>
</dbReference>
<dbReference type="AlphaFoldDB" id="A0A6C0IUF4"/>
<name>A0A6C0IUF4_9ZZZZ</name>
<feature type="transmembrane region" description="Helical" evidence="1">
    <location>
        <begin position="12"/>
        <end position="30"/>
    </location>
</feature>
<protein>
    <submittedName>
        <fullName evidence="2">Uncharacterized protein</fullName>
    </submittedName>
</protein>